<reference evidence="1 2" key="1">
    <citation type="submission" date="2016-05" db="EMBL/GenBank/DDBJ databases">
        <title>Comparative analysis of secretome profiles of manganese(II)-oxidizing ascomycete fungi.</title>
        <authorList>
            <consortium name="DOE Joint Genome Institute"/>
            <person name="Zeiner C.A."/>
            <person name="Purvine S.O."/>
            <person name="Zink E.M."/>
            <person name="Wu S."/>
            <person name="Pasa-Tolic L."/>
            <person name="Chaput D.L."/>
            <person name="Haridas S."/>
            <person name="Grigoriev I.V."/>
            <person name="Santelli C.M."/>
            <person name="Hansel C.M."/>
        </authorList>
    </citation>
    <scope>NUCLEOTIDE SEQUENCE [LARGE SCALE GENOMIC DNA]</scope>
    <source>
        <strain evidence="1 2">AP3s5-JAC2a</strain>
    </source>
</reference>
<dbReference type="AlphaFoldDB" id="A0A177BWN5"/>
<dbReference type="EMBL" id="KV441563">
    <property type="protein sequence ID" value="OAF98917.1"/>
    <property type="molecule type" value="Genomic_DNA"/>
</dbReference>
<organism evidence="1 2">
    <name type="scientific">Paraphaeosphaeria sporulosa</name>
    <dbReference type="NCBI Taxonomy" id="1460663"/>
    <lineage>
        <taxon>Eukaryota</taxon>
        <taxon>Fungi</taxon>
        <taxon>Dikarya</taxon>
        <taxon>Ascomycota</taxon>
        <taxon>Pezizomycotina</taxon>
        <taxon>Dothideomycetes</taxon>
        <taxon>Pleosporomycetidae</taxon>
        <taxon>Pleosporales</taxon>
        <taxon>Massarineae</taxon>
        <taxon>Didymosphaeriaceae</taxon>
        <taxon>Paraphaeosphaeria</taxon>
    </lineage>
</organism>
<dbReference type="OrthoDB" id="3801489at2759"/>
<name>A0A177BWN5_9PLEO</name>
<sequence>MSSSARLLLLPRELRNRIYTYLTHPLDFTWHRGIQHTPPTARPSTPVPVRIPACPLAYVFLIHPLITAEYKESCLPHLEAVLNPPGFHALEDLVEGGRDVKVLQRVRHVTLFVQLHARSTGASLDWGDQLQLLGDVVTYMGGAGGLKTLRVAVRQHFLGVGPTVGEAELDGILEGVVALRGAAGGEDEGFLPEMPGRVGGLGMVQRGEGLSVGFGGFVGGGGAGVRHAVRKVGVCVYACGGERWERRTWRREEVIRRWPMRAYVESIREVVGEERAAWLMKLPYEMVEWVER</sequence>
<dbReference type="GeneID" id="28768800"/>
<dbReference type="Proteomes" id="UP000077069">
    <property type="component" value="Unassembled WGS sequence"/>
</dbReference>
<accession>A0A177BWN5</accession>
<keyword evidence="2" id="KW-1185">Reference proteome</keyword>
<protein>
    <submittedName>
        <fullName evidence="1">Uncharacterized protein</fullName>
    </submittedName>
</protein>
<dbReference type="InParanoid" id="A0A177BWN5"/>
<evidence type="ECO:0000313" key="2">
    <source>
        <dbReference type="Proteomes" id="UP000077069"/>
    </source>
</evidence>
<gene>
    <name evidence="1" type="ORF">CC84DRAFT_1264492</name>
</gene>
<dbReference type="RefSeq" id="XP_018029283.1">
    <property type="nucleotide sequence ID" value="XM_018185314.1"/>
</dbReference>
<proteinExistence type="predicted"/>
<evidence type="ECO:0000313" key="1">
    <source>
        <dbReference type="EMBL" id="OAF98917.1"/>
    </source>
</evidence>